<dbReference type="Gene3D" id="3.90.1200.10">
    <property type="match status" value="1"/>
</dbReference>
<organism evidence="4 5">
    <name type="scientific">Stentor coeruleus</name>
    <dbReference type="NCBI Taxonomy" id="5963"/>
    <lineage>
        <taxon>Eukaryota</taxon>
        <taxon>Sar</taxon>
        <taxon>Alveolata</taxon>
        <taxon>Ciliophora</taxon>
        <taxon>Postciliodesmatophora</taxon>
        <taxon>Heterotrichea</taxon>
        <taxon>Heterotrichida</taxon>
        <taxon>Stentoridae</taxon>
        <taxon>Stentor</taxon>
    </lineage>
</organism>
<evidence type="ECO:0000313" key="5">
    <source>
        <dbReference type="Proteomes" id="UP000187209"/>
    </source>
</evidence>
<comment type="similarity">
    <text evidence="2">Belongs to the choline/ethanolamine kinase family.</text>
</comment>
<dbReference type="EMBL" id="MPUH01000369">
    <property type="protein sequence ID" value="OMJ81707.1"/>
    <property type="molecule type" value="Genomic_DNA"/>
</dbReference>
<keyword evidence="5" id="KW-1185">Reference proteome</keyword>
<dbReference type="PANTHER" id="PTHR22603">
    <property type="entry name" value="CHOLINE/ETHANOALAMINE KINASE"/>
    <property type="match status" value="1"/>
</dbReference>
<dbReference type="AlphaFoldDB" id="A0A1R2BYI3"/>
<dbReference type="EC" id="2.7.1.82" evidence="3"/>
<dbReference type="OrthoDB" id="283190at2759"/>
<dbReference type="Gene3D" id="3.30.200.20">
    <property type="entry name" value="Phosphorylase Kinase, domain 1"/>
    <property type="match status" value="1"/>
</dbReference>
<dbReference type="GO" id="GO:0006646">
    <property type="term" value="P:phosphatidylethanolamine biosynthetic process"/>
    <property type="evidence" value="ECO:0007669"/>
    <property type="project" value="TreeGrafter"/>
</dbReference>
<dbReference type="PANTHER" id="PTHR22603:SF66">
    <property type="entry name" value="ETHANOLAMINE KINASE"/>
    <property type="match status" value="1"/>
</dbReference>
<sequence>MNQIDHHMQAIAFASQVLPIWSEATLENTSLKRFTSTSNIVFLLETSLNIIPNQLVYRVFGTSGITDKSREIRIFNELSRLSQGPKCYGLTDYHRLEEYYKDFVPITHEVLSNEKYLKKIIRRIKRFHGVNMDSVLCGEGNLTLDYPERWRTAIRNKIHVYEKHADFTEIEELIGDQAMEKFLSVLPTDSPVVFSHLDLSLVNILYNPILQKIRFVDVEFAGYSYRSTDVANIINNFRLDFLHKSFPFFNVYYDRTASDEIIAEYVKEYGEGKDMWVEVKRSLICVSFTWAMWSIAEFSEPSDGFSYLDYGLTRFRMFKNEFYDYVQSGGKEHLEKIAKKLFS</sequence>
<proteinExistence type="inferred from homology"/>
<evidence type="ECO:0000313" key="4">
    <source>
        <dbReference type="EMBL" id="OMJ81707.1"/>
    </source>
</evidence>
<comment type="caution">
    <text evidence="4">The sequence shown here is derived from an EMBL/GenBank/DDBJ whole genome shotgun (WGS) entry which is preliminary data.</text>
</comment>
<gene>
    <name evidence="4" type="ORF">SteCoe_17757</name>
</gene>
<comment type="pathway">
    <text evidence="1">Phospholipid metabolism; phosphatidylethanolamine biosynthesis; phosphatidylethanolamine from ethanolamine: step 1/3.</text>
</comment>
<evidence type="ECO:0000256" key="3">
    <source>
        <dbReference type="ARBA" id="ARBA00038874"/>
    </source>
</evidence>
<dbReference type="Proteomes" id="UP000187209">
    <property type="component" value="Unassembled WGS sequence"/>
</dbReference>
<evidence type="ECO:0000256" key="2">
    <source>
        <dbReference type="ARBA" id="ARBA00038211"/>
    </source>
</evidence>
<evidence type="ECO:0000256" key="1">
    <source>
        <dbReference type="ARBA" id="ARBA00037883"/>
    </source>
</evidence>
<dbReference type="GO" id="GO:0004305">
    <property type="term" value="F:ethanolamine kinase activity"/>
    <property type="evidence" value="ECO:0007669"/>
    <property type="project" value="UniProtKB-EC"/>
</dbReference>
<dbReference type="SUPFAM" id="SSF56112">
    <property type="entry name" value="Protein kinase-like (PK-like)"/>
    <property type="match status" value="1"/>
</dbReference>
<dbReference type="InterPro" id="IPR011009">
    <property type="entry name" value="Kinase-like_dom_sf"/>
</dbReference>
<dbReference type="Pfam" id="PF01633">
    <property type="entry name" value="Choline_kinase"/>
    <property type="match status" value="1"/>
</dbReference>
<reference evidence="4 5" key="1">
    <citation type="submission" date="2016-11" db="EMBL/GenBank/DDBJ databases">
        <title>The macronuclear genome of Stentor coeruleus: a giant cell with tiny introns.</title>
        <authorList>
            <person name="Slabodnick M."/>
            <person name="Ruby J.G."/>
            <person name="Reiff S.B."/>
            <person name="Swart E.C."/>
            <person name="Gosai S."/>
            <person name="Prabakaran S."/>
            <person name="Witkowska E."/>
            <person name="Larue G.E."/>
            <person name="Fisher S."/>
            <person name="Freeman R.M."/>
            <person name="Gunawardena J."/>
            <person name="Chu W."/>
            <person name="Stover N.A."/>
            <person name="Gregory B.D."/>
            <person name="Nowacki M."/>
            <person name="Derisi J."/>
            <person name="Roy S.W."/>
            <person name="Marshall W.F."/>
            <person name="Sood P."/>
        </authorList>
    </citation>
    <scope>NUCLEOTIDE SEQUENCE [LARGE SCALE GENOMIC DNA]</scope>
    <source>
        <strain evidence="4">WM001</strain>
    </source>
</reference>
<accession>A0A1R2BYI3</accession>
<protein>
    <recommendedName>
        <fullName evidence="3">ethanolamine kinase</fullName>
        <ecNumber evidence="3">2.7.1.82</ecNumber>
    </recommendedName>
</protein>
<dbReference type="GO" id="GO:0005737">
    <property type="term" value="C:cytoplasm"/>
    <property type="evidence" value="ECO:0007669"/>
    <property type="project" value="TreeGrafter"/>
</dbReference>
<name>A0A1R2BYI3_9CILI</name>